<dbReference type="Proteomes" id="UP001044222">
    <property type="component" value="Chromosome 9"/>
</dbReference>
<keyword evidence="1" id="KW-0732">Signal</keyword>
<organism evidence="2 3">
    <name type="scientific">Anguilla anguilla</name>
    <name type="common">European freshwater eel</name>
    <name type="synonym">Muraena anguilla</name>
    <dbReference type="NCBI Taxonomy" id="7936"/>
    <lineage>
        <taxon>Eukaryota</taxon>
        <taxon>Metazoa</taxon>
        <taxon>Chordata</taxon>
        <taxon>Craniata</taxon>
        <taxon>Vertebrata</taxon>
        <taxon>Euteleostomi</taxon>
        <taxon>Actinopterygii</taxon>
        <taxon>Neopterygii</taxon>
        <taxon>Teleostei</taxon>
        <taxon>Anguilliformes</taxon>
        <taxon>Anguillidae</taxon>
        <taxon>Anguilla</taxon>
    </lineage>
</organism>
<reference evidence="2" key="1">
    <citation type="submission" date="2021-01" db="EMBL/GenBank/DDBJ databases">
        <title>A chromosome-scale assembly of European eel, Anguilla anguilla.</title>
        <authorList>
            <person name="Henkel C."/>
            <person name="Jong-Raadsen S.A."/>
            <person name="Dufour S."/>
            <person name="Weltzien F.-A."/>
            <person name="Palstra A.P."/>
            <person name="Pelster B."/>
            <person name="Spaink H.P."/>
            <person name="Van Den Thillart G.E."/>
            <person name="Jansen H."/>
            <person name="Zahm M."/>
            <person name="Klopp C."/>
            <person name="Cedric C."/>
            <person name="Louis A."/>
            <person name="Berthelot C."/>
            <person name="Parey E."/>
            <person name="Roest Crollius H."/>
            <person name="Montfort J."/>
            <person name="Robinson-Rechavi M."/>
            <person name="Bucao C."/>
            <person name="Bouchez O."/>
            <person name="Gislard M."/>
            <person name="Lluch J."/>
            <person name="Milhes M."/>
            <person name="Lampietro C."/>
            <person name="Lopez Roques C."/>
            <person name="Donnadieu C."/>
            <person name="Braasch I."/>
            <person name="Desvignes T."/>
            <person name="Postlethwait J."/>
            <person name="Bobe J."/>
            <person name="Guiguen Y."/>
            <person name="Dirks R."/>
        </authorList>
    </citation>
    <scope>NUCLEOTIDE SEQUENCE</scope>
    <source>
        <strain evidence="2">Tag_6206</strain>
        <tissue evidence="2">Liver</tissue>
    </source>
</reference>
<comment type="caution">
    <text evidence="2">The sequence shown here is derived from an EMBL/GenBank/DDBJ whole genome shotgun (WGS) entry which is preliminary data.</text>
</comment>
<protein>
    <submittedName>
        <fullName evidence="2">Uncharacterized protein</fullName>
    </submittedName>
</protein>
<evidence type="ECO:0000313" key="2">
    <source>
        <dbReference type="EMBL" id="KAG5841806.1"/>
    </source>
</evidence>
<proteinExistence type="predicted"/>
<feature type="signal peptide" evidence="1">
    <location>
        <begin position="1"/>
        <end position="27"/>
    </location>
</feature>
<dbReference type="AlphaFoldDB" id="A0A9D3M4Q3"/>
<name>A0A9D3M4Q3_ANGAN</name>
<accession>A0A9D3M4Q3</accession>
<evidence type="ECO:0000313" key="3">
    <source>
        <dbReference type="Proteomes" id="UP001044222"/>
    </source>
</evidence>
<sequence>MLDRCIMGHTRFLCILLLALSLASVSGHPEDTLEEINDLVGNDFGHNFPRHGLNLLYWFSSEYITFDNNDNMQPATDPKQGVYGFHKYQNREDLLPSLCNQIGYDYYTVGNLLKNENLPQGERLPNYVLEEFRQSMTLNSRNQRNRDRIIVRRTPDGAIDLVYITQHHDINSDHGSEYDLNNTYRISKDLIKAVRNLMRESFLQHFA</sequence>
<keyword evidence="3" id="KW-1185">Reference proteome</keyword>
<feature type="chain" id="PRO_5039336342" evidence="1">
    <location>
        <begin position="28"/>
        <end position="207"/>
    </location>
</feature>
<evidence type="ECO:0000256" key="1">
    <source>
        <dbReference type="SAM" id="SignalP"/>
    </source>
</evidence>
<dbReference type="PANTHER" id="PTHR38706:SF2">
    <property type="match status" value="1"/>
</dbReference>
<dbReference type="PANTHER" id="PTHR38706">
    <property type="entry name" value="SI:CH211-198C19.1-RELATED"/>
    <property type="match status" value="1"/>
</dbReference>
<gene>
    <name evidence="2" type="ORF">ANANG_G00170860</name>
</gene>
<dbReference type="EMBL" id="JAFIRN010000009">
    <property type="protein sequence ID" value="KAG5841806.1"/>
    <property type="molecule type" value="Genomic_DNA"/>
</dbReference>